<accession>A0A0V8DYK4</accession>
<evidence type="ECO:0000313" key="2">
    <source>
        <dbReference type="EMBL" id="KSU18392.1"/>
    </source>
</evidence>
<dbReference type="Pfam" id="PF06028">
    <property type="entry name" value="DUF915"/>
    <property type="match status" value="1"/>
</dbReference>
<sequence>MKKRQARKNNNKFKIVFFTLVGIIFLLGIGIFILHINGTTTYNKSESTKTSLVTTSKKSSSGKPVIYPTIYITGSSGGLTPPDVMVKKLLPIKSLPADKSLQIISNITKNYDLTVKGEISKDNQYPLIEFATGKGTGSGEPYSIGLQKMMNYLSDHYNIPWVNMVGYSSGGTGAIYYMIDTVDNPNFPPVNKFVSLDGEYNEGTKLQYGETLTNVLENGPWVKTGMYKYIEDNYEKVSSKTEMMFLEGDFDTQDQTDSAIPWADSFSIYHLFKKNGNEISATLYPTKTSHAHATENEIAIKYIKNFIYDTP</sequence>
<evidence type="ECO:0000256" key="1">
    <source>
        <dbReference type="SAM" id="Phobius"/>
    </source>
</evidence>
<evidence type="ECO:0008006" key="4">
    <source>
        <dbReference type="Google" id="ProtNLM"/>
    </source>
</evidence>
<dbReference type="RefSeq" id="WP_058212186.1">
    <property type="nucleotide sequence ID" value="NZ_LKLU01000132.1"/>
</dbReference>
<dbReference type="InterPro" id="IPR029058">
    <property type="entry name" value="AB_hydrolase_fold"/>
</dbReference>
<protein>
    <recommendedName>
        <fullName evidence="4">Alpha/beta hydrolase</fullName>
    </recommendedName>
</protein>
<organism evidence="2 3">
    <name type="scientific">Lactococcus lactis subsp. lactis</name>
    <name type="common">Streptococcus lactis</name>
    <dbReference type="NCBI Taxonomy" id="1360"/>
    <lineage>
        <taxon>Bacteria</taxon>
        <taxon>Bacillati</taxon>
        <taxon>Bacillota</taxon>
        <taxon>Bacilli</taxon>
        <taxon>Lactobacillales</taxon>
        <taxon>Streptococcaceae</taxon>
        <taxon>Lactococcus</taxon>
    </lineage>
</organism>
<feature type="transmembrane region" description="Helical" evidence="1">
    <location>
        <begin position="12"/>
        <end position="36"/>
    </location>
</feature>
<dbReference type="EMBL" id="LKLU01000132">
    <property type="protein sequence ID" value="KSU18392.1"/>
    <property type="molecule type" value="Genomic_DNA"/>
</dbReference>
<proteinExistence type="predicted"/>
<comment type="caution">
    <text evidence="2">The sequence shown here is derived from an EMBL/GenBank/DDBJ whole genome shotgun (WGS) entry which is preliminary data.</text>
</comment>
<evidence type="ECO:0000313" key="3">
    <source>
        <dbReference type="Proteomes" id="UP000053719"/>
    </source>
</evidence>
<dbReference type="PATRIC" id="fig|1360.114.peg.1574"/>
<keyword evidence="1" id="KW-0472">Membrane</keyword>
<dbReference type="InterPro" id="IPR010315">
    <property type="entry name" value="DUF915_hydro-like"/>
</dbReference>
<keyword evidence="1" id="KW-1133">Transmembrane helix</keyword>
<reference evidence="3" key="1">
    <citation type="submission" date="2015-10" db="EMBL/GenBank/DDBJ databases">
        <title>Draft Genome Sequences of 11 Lactococcus lactis subspecies cremoris strains.</title>
        <authorList>
            <person name="Wels M."/>
            <person name="Backus L."/>
            <person name="Boekhorst J."/>
            <person name="Dijkstra A."/>
            <person name="Beerthuizen M."/>
            <person name="Kelly W."/>
            <person name="Siezen R."/>
            <person name="Bachmann H."/>
            <person name="Van Hijum S."/>
        </authorList>
    </citation>
    <scope>NUCLEOTIDE SEQUENCE [LARGE SCALE GENOMIC DNA]</scope>
    <source>
        <strain evidence="3">M20</strain>
    </source>
</reference>
<dbReference type="AlphaFoldDB" id="A0A0V8DYK4"/>
<dbReference type="SUPFAM" id="SSF53474">
    <property type="entry name" value="alpha/beta-Hydrolases"/>
    <property type="match status" value="1"/>
</dbReference>
<name>A0A0V8DYK4_LACLL</name>
<keyword evidence="1" id="KW-0812">Transmembrane</keyword>
<gene>
    <name evidence="2" type="ORF">M20_2346</name>
</gene>
<dbReference type="Proteomes" id="UP000053719">
    <property type="component" value="Unassembled WGS sequence"/>
</dbReference>
<dbReference type="Gene3D" id="3.40.50.1820">
    <property type="entry name" value="alpha/beta hydrolase"/>
    <property type="match status" value="1"/>
</dbReference>